<feature type="domain" description="DUF2087" evidence="1">
    <location>
        <begin position="3"/>
        <end position="63"/>
    </location>
</feature>
<accession>A0A1B1YGH6</accession>
<dbReference type="Proteomes" id="UP000092971">
    <property type="component" value="Chromosome"/>
</dbReference>
<dbReference type="Pfam" id="PF09860">
    <property type="entry name" value="DUF2087"/>
    <property type="match status" value="1"/>
</dbReference>
<gene>
    <name evidence="2" type="ORF">CSTERTH_12930</name>
</gene>
<dbReference type="RefSeq" id="WP_045750371.1">
    <property type="nucleotide sequence ID" value="NZ_CP014672.1"/>
</dbReference>
<evidence type="ECO:0000313" key="3">
    <source>
        <dbReference type="Proteomes" id="UP000092971"/>
    </source>
</evidence>
<dbReference type="EMBL" id="CP014672">
    <property type="protein sequence ID" value="ANW99868.1"/>
    <property type="molecule type" value="Genomic_DNA"/>
</dbReference>
<reference evidence="2 3" key="1">
    <citation type="submission" date="2016-02" db="EMBL/GenBank/DDBJ databases">
        <title>Comparison of Clostridium stercorarium subspecies using comparative genomics and transcriptomics.</title>
        <authorList>
            <person name="Schellenberg J."/>
            <person name="Thallinger G."/>
            <person name="Levin D.B."/>
            <person name="Zhang X."/>
            <person name="Alvare G."/>
            <person name="Fristensky B."/>
            <person name="Sparling R."/>
        </authorList>
    </citation>
    <scope>NUCLEOTIDE SEQUENCE [LARGE SCALE GENOMIC DNA]</scope>
    <source>
        <strain evidence="2 3">DSM 2910</strain>
    </source>
</reference>
<protein>
    <recommendedName>
        <fullName evidence="1">DUF2087 domain-containing protein</fullName>
    </recommendedName>
</protein>
<dbReference type="InterPro" id="IPR018656">
    <property type="entry name" value="DUF2087"/>
</dbReference>
<evidence type="ECO:0000313" key="2">
    <source>
        <dbReference type="EMBL" id="ANW99868.1"/>
    </source>
</evidence>
<dbReference type="OrthoDB" id="9789954at2"/>
<sequence length="63" mass="7492">MASKKKDKLRVLEFLSDKFEKGKIYTEKGVNEIIKEAHTFNDAPLLRRELYDNGFLDRTRDCR</sequence>
<proteinExistence type="predicted"/>
<organism evidence="2 3">
    <name type="scientific">Thermoclostridium stercorarium subsp. thermolacticum DSM 2910</name>
    <dbReference type="NCBI Taxonomy" id="1121336"/>
    <lineage>
        <taxon>Bacteria</taxon>
        <taxon>Bacillati</taxon>
        <taxon>Bacillota</taxon>
        <taxon>Clostridia</taxon>
        <taxon>Eubacteriales</taxon>
        <taxon>Oscillospiraceae</taxon>
        <taxon>Thermoclostridium</taxon>
    </lineage>
</organism>
<dbReference type="AlphaFoldDB" id="A0A1B1YGH6"/>
<name>A0A1B1YGH6_THEST</name>
<evidence type="ECO:0000259" key="1">
    <source>
        <dbReference type="Pfam" id="PF09860"/>
    </source>
</evidence>